<dbReference type="PANTHER" id="PTHR31480">
    <property type="entry name" value="BIFUNCTIONAL LYCOPENE CYCLASE/PHYTOENE SYNTHASE"/>
    <property type="match status" value="1"/>
</dbReference>
<keyword evidence="7" id="KW-0496">Mitochondrion</keyword>
<reference evidence="12" key="1">
    <citation type="submission" date="2022-11" db="UniProtKB">
        <authorList>
            <consortium name="EnsemblMetazoa"/>
        </authorList>
    </citation>
    <scope>IDENTIFICATION</scope>
</reference>
<evidence type="ECO:0000256" key="1">
    <source>
        <dbReference type="ARBA" id="ARBA00001805"/>
    </source>
</evidence>
<dbReference type="OrthoDB" id="270318at2759"/>
<evidence type="ECO:0000256" key="5">
    <source>
        <dbReference type="ARBA" id="ARBA00022792"/>
    </source>
</evidence>
<evidence type="ECO:0000256" key="10">
    <source>
        <dbReference type="ARBA" id="ARBA00056665"/>
    </source>
</evidence>
<dbReference type="GO" id="GO:0016117">
    <property type="term" value="P:carotenoid biosynthetic process"/>
    <property type="evidence" value="ECO:0007669"/>
    <property type="project" value="UniProtKB-KW"/>
</dbReference>
<evidence type="ECO:0000256" key="4">
    <source>
        <dbReference type="ARBA" id="ARBA00022746"/>
    </source>
</evidence>
<keyword evidence="4" id="KW-0125">Carotenoid biosynthesis</keyword>
<dbReference type="FunFam" id="1.10.600.10:FF:000013">
    <property type="entry name" value="NADH dehydrogenase (ubiquinone) complex I, assembly factor 6"/>
    <property type="match status" value="1"/>
</dbReference>
<evidence type="ECO:0000256" key="6">
    <source>
        <dbReference type="ARBA" id="ARBA00022946"/>
    </source>
</evidence>
<evidence type="ECO:0000256" key="8">
    <source>
        <dbReference type="ARBA" id="ARBA00023136"/>
    </source>
</evidence>
<name>A0A913X7B3_EXADI</name>
<organism evidence="12 13">
    <name type="scientific">Exaiptasia diaphana</name>
    <name type="common">Tropical sea anemone</name>
    <name type="synonym">Aiptasia pulchella</name>
    <dbReference type="NCBI Taxonomy" id="2652724"/>
    <lineage>
        <taxon>Eukaryota</taxon>
        <taxon>Metazoa</taxon>
        <taxon>Cnidaria</taxon>
        <taxon>Anthozoa</taxon>
        <taxon>Hexacorallia</taxon>
        <taxon>Actiniaria</taxon>
        <taxon>Aiptasiidae</taxon>
        <taxon>Exaiptasia</taxon>
    </lineage>
</organism>
<dbReference type="AlphaFoldDB" id="A0A913X7B3"/>
<dbReference type="OMA" id="MINAREQ"/>
<keyword evidence="6" id="KW-0809">Transit peptide</keyword>
<accession>A0A913X7B3</accession>
<keyword evidence="13" id="KW-1185">Reference proteome</keyword>
<dbReference type="GO" id="GO:0005743">
    <property type="term" value="C:mitochondrial inner membrane"/>
    <property type="evidence" value="ECO:0007669"/>
    <property type="project" value="UniProtKB-SubCell"/>
</dbReference>
<evidence type="ECO:0000256" key="11">
    <source>
        <dbReference type="ARBA" id="ARBA00069034"/>
    </source>
</evidence>
<keyword evidence="8" id="KW-0472">Membrane</keyword>
<evidence type="ECO:0000313" key="12">
    <source>
        <dbReference type="EnsemblMetazoa" id="XP_020900093.1"/>
    </source>
</evidence>
<dbReference type="Gene3D" id="1.10.600.10">
    <property type="entry name" value="Farnesyl Diphosphate Synthase"/>
    <property type="match status" value="1"/>
</dbReference>
<dbReference type="SUPFAM" id="SSF48576">
    <property type="entry name" value="Terpenoid synthases"/>
    <property type="match status" value="1"/>
</dbReference>
<comment type="function">
    <text evidence="10">Involved in the assembly of mitochondrial NADH:ubiquinone oxidoreductase complex (complex I) at early stages. May play a role in the biogenesis of complex I subunit MT-ND1.</text>
</comment>
<protein>
    <recommendedName>
        <fullName evidence="11">NADH dehydrogenase (ubiquinone) complex I, assembly factor 6</fullName>
        <ecNumber evidence="3">2.5.1.32</ecNumber>
    </recommendedName>
</protein>
<keyword evidence="5" id="KW-0999">Mitochondrion inner membrane</keyword>
<dbReference type="EnsemblMetazoa" id="XM_021044434.2">
    <property type="protein sequence ID" value="XP_020900093.1"/>
    <property type="gene ID" value="LOC110238749"/>
</dbReference>
<comment type="subcellular location">
    <subcellularLocation>
        <location evidence="2">Mitochondrion inner membrane</location>
    </subcellularLocation>
</comment>
<sequence>MAACYARRRLFSKLFNFRRKYPLCFCSNYSSNSSQSNAQYCIQIVRRMDYENFLCTLLIPKKFQKSAFAVRAFNVELAQIRDAVNDKQIGKARMLFWRDCLEQVYKGQPPQHPVAMALTEAVEKHNLSKRWFTRLIDARETNLEDKPHQDIKSLEDYNENSVSSVLYLILESSGIKDVHADHAASHIGKAIGIVTLLRAAPYLANQRKVYIPSDILIKHEVSHQDVIRGNASQSLKDVVYELASTANTHMSTARSFQSKVPKAAIKTLLPGVSCQNYLDKVQKADFNMFDNSLRERNNLLPLQLLKQVLKGKY</sequence>
<dbReference type="InterPro" id="IPR002060">
    <property type="entry name" value="Squ/phyt_synthse"/>
</dbReference>
<evidence type="ECO:0000256" key="7">
    <source>
        <dbReference type="ARBA" id="ARBA00023128"/>
    </source>
</evidence>
<dbReference type="Pfam" id="PF00494">
    <property type="entry name" value="SQS_PSY"/>
    <property type="match status" value="1"/>
</dbReference>
<evidence type="ECO:0000256" key="9">
    <source>
        <dbReference type="ARBA" id="ARBA00038273"/>
    </source>
</evidence>
<dbReference type="EC" id="2.5.1.32" evidence="3"/>
<comment type="similarity">
    <text evidence="9">Belongs to the NDUFAF6 family.</text>
</comment>
<dbReference type="KEGG" id="epa:110238749"/>
<evidence type="ECO:0000313" key="13">
    <source>
        <dbReference type="Proteomes" id="UP000887567"/>
    </source>
</evidence>
<dbReference type="RefSeq" id="XP_020900093.1">
    <property type="nucleotide sequence ID" value="XM_021044434.2"/>
</dbReference>
<evidence type="ECO:0000256" key="2">
    <source>
        <dbReference type="ARBA" id="ARBA00004273"/>
    </source>
</evidence>
<evidence type="ECO:0000256" key="3">
    <source>
        <dbReference type="ARBA" id="ARBA00012396"/>
    </source>
</evidence>
<proteinExistence type="inferred from homology"/>
<comment type="catalytic activity">
    <reaction evidence="1">
        <text>2 (2E,6E,10E)-geranylgeranyl diphosphate = 15-cis-phytoene + 2 diphosphate</text>
        <dbReference type="Rhea" id="RHEA:34475"/>
        <dbReference type="ChEBI" id="CHEBI:27787"/>
        <dbReference type="ChEBI" id="CHEBI:33019"/>
        <dbReference type="ChEBI" id="CHEBI:58756"/>
        <dbReference type="EC" id="2.5.1.32"/>
    </reaction>
</comment>
<dbReference type="GeneID" id="110238749"/>
<dbReference type="InterPro" id="IPR008949">
    <property type="entry name" value="Isoprenoid_synthase_dom_sf"/>
</dbReference>
<dbReference type="Proteomes" id="UP000887567">
    <property type="component" value="Unplaced"/>
</dbReference>